<dbReference type="CDD" id="cd14798">
    <property type="entry name" value="RX-CC_like"/>
    <property type="match status" value="1"/>
</dbReference>
<dbReference type="InterPro" id="IPR044974">
    <property type="entry name" value="Disease_R_plants"/>
</dbReference>
<dbReference type="SUPFAM" id="SSF52058">
    <property type="entry name" value="L domain-like"/>
    <property type="match status" value="1"/>
</dbReference>
<dbReference type="InterPro" id="IPR032675">
    <property type="entry name" value="LRR_dom_sf"/>
</dbReference>
<dbReference type="InterPro" id="IPR038005">
    <property type="entry name" value="RX-like_CC"/>
</dbReference>
<dbReference type="Gene3D" id="3.80.10.10">
    <property type="entry name" value="Ribonuclease Inhibitor"/>
    <property type="match status" value="1"/>
</dbReference>
<keyword evidence="10" id="KW-1185">Reference proteome</keyword>
<feature type="domain" description="Disease resistance N-terminal" evidence="6">
    <location>
        <begin position="5"/>
        <end position="97"/>
    </location>
</feature>
<feature type="domain" description="NB-ARC" evidence="5">
    <location>
        <begin position="180"/>
        <end position="351"/>
    </location>
</feature>
<keyword evidence="3" id="KW-0611">Plant defense</keyword>
<name>A0A2P5CXN8_TREOI</name>
<gene>
    <name evidence="9" type="ORF">TorRG33x02_269900</name>
</gene>
<evidence type="ECO:0000256" key="4">
    <source>
        <dbReference type="SAM" id="MobiDB-lite"/>
    </source>
</evidence>
<dbReference type="InterPro" id="IPR041118">
    <property type="entry name" value="Rx_N"/>
</dbReference>
<dbReference type="Proteomes" id="UP000237000">
    <property type="component" value="Unassembled WGS sequence"/>
</dbReference>
<dbReference type="InterPro" id="IPR058922">
    <property type="entry name" value="WHD_DRP"/>
</dbReference>
<dbReference type="PANTHER" id="PTHR23155">
    <property type="entry name" value="DISEASE RESISTANCE PROTEIN RP"/>
    <property type="match status" value="1"/>
</dbReference>
<dbReference type="Pfam" id="PF00931">
    <property type="entry name" value="NB-ARC"/>
    <property type="match status" value="1"/>
</dbReference>
<dbReference type="EMBL" id="JXTC01000317">
    <property type="protein sequence ID" value="PON65814.1"/>
    <property type="molecule type" value="Genomic_DNA"/>
</dbReference>
<evidence type="ECO:0000259" key="8">
    <source>
        <dbReference type="Pfam" id="PF23598"/>
    </source>
</evidence>
<feature type="domain" description="Disease resistance protein winged helix" evidence="7">
    <location>
        <begin position="442"/>
        <end position="512"/>
    </location>
</feature>
<dbReference type="Pfam" id="PF18052">
    <property type="entry name" value="Rx_N"/>
    <property type="match status" value="1"/>
</dbReference>
<protein>
    <submittedName>
        <fullName evidence="9">NB-ARC domain, LRR domain containing protein</fullName>
    </submittedName>
</protein>
<dbReference type="InParanoid" id="A0A2P5CXN8"/>
<keyword evidence="2" id="KW-0547">Nucleotide-binding</keyword>
<organism evidence="9 10">
    <name type="scientific">Trema orientale</name>
    <name type="common">Charcoal tree</name>
    <name type="synonym">Celtis orientalis</name>
    <dbReference type="NCBI Taxonomy" id="63057"/>
    <lineage>
        <taxon>Eukaryota</taxon>
        <taxon>Viridiplantae</taxon>
        <taxon>Streptophyta</taxon>
        <taxon>Embryophyta</taxon>
        <taxon>Tracheophyta</taxon>
        <taxon>Spermatophyta</taxon>
        <taxon>Magnoliopsida</taxon>
        <taxon>eudicotyledons</taxon>
        <taxon>Gunneridae</taxon>
        <taxon>Pentapetalae</taxon>
        <taxon>rosids</taxon>
        <taxon>fabids</taxon>
        <taxon>Rosales</taxon>
        <taxon>Cannabaceae</taxon>
        <taxon>Trema</taxon>
    </lineage>
</organism>
<dbReference type="Gene3D" id="1.10.8.430">
    <property type="entry name" value="Helical domain of apoptotic protease-activating factors"/>
    <property type="match status" value="1"/>
</dbReference>
<evidence type="ECO:0000256" key="2">
    <source>
        <dbReference type="ARBA" id="ARBA00022741"/>
    </source>
</evidence>
<dbReference type="InterPro" id="IPR042197">
    <property type="entry name" value="Apaf_helical"/>
</dbReference>
<comment type="caution">
    <text evidence="9">The sequence shown here is derived from an EMBL/GenBank/DDBJ whole genome shotgun (WGS) entry which is preliminary data.</text>
</comment>
<dbReference type="Pfam" id="PF23559">
    <property type="entry name" value="WHD_DRP"/>
    <property type="match status" value="1"/>
</dbReference>
<dbReference type="InterPro" id="IPR002182">
    <property type="entry name" value="NB-ARC"/>
</dbReference>
<dbReference type="InterPro" id="IPR036388">
    <property type="entry name" value="WH-like_DNA-bd_sf"/>
</dbReference>
<dbReference type="AlphaFoldDB" id="A0A2P5CXN8"/>
<dbReference type="Pfam" id="PF23598">
    <property type="entry name" value="LRR_14"/>
    <property type="match status" value="1"/>
</dbReference>
<dbReference type="Gene3D" id="1.20.5.4130">
    <property type="match status" value="1"/>
</dbReference>
<feature type="compositionally biased region" description="Polar residues" evidence="4">
    <location>
        <begin position="147"/>
        <end position="156"/>
    </location>
</feature>
<feature type="region of interest" description="Disordered" evidence="4">
    <location>
        <begin position="145"/>
        <end position="164"/>
    </location>
</feature>
<dbReference type="OrthoDB" id="4586540at2759"/>
<evidence type="ECO:0000313" key="10">
    <source>
        <dbReference type="Proteomes" id="UP000237000"/>
    </source>
</evidence>
<evidence type="ECO:0000313" key="9">
    <source>
        <dbReference type="EMBL" id="PON65814.1"/>
    </source>
</evidence>
<dbReference type="FunFam" id="1.10.10.10:FF:000322">
    <property type="entry name" value="Probable disease resistance protein At1g63360"/>
    <property type="match status" value="1"/>
</dbReference>
<dbReference type="PRINTS" id="PR00364">
    <property type="entry name" value="DISEASERSIST"/>
</dbReference>
<evidence type="ECO:0000256" key="3">
    <source>
        <dbReference type="ARBA" id="ARBA00022821"/>
    </source>
</evidence>
<keyword evidence="1" id="KW-0677">Repeat</keyword>
<dbReference type="Gene3D" id="1.10.10.10">
    <property type="entry name" value="Winged helix-like DNA-binding domain superfamily/Winged helix DNA-binding domain"/>
    <property type="match status" value="1"/>
</dbReference>
<evidence type="ECO:0000259" key="5">
    <source>
        <dbReference type="Pfam" id="PF00931"/>
    </source>
</evidence>
<feature type="domain" description="Disease resistance R13L4/SHOC-2-like LRR" evidence="8">
    <location>
        <begin position="558"/>
        <end position="891"/>
    </location>
</feature>
<dbReference type="InterPro" id="IPR027417">
    <property type="entry name" value="P-loop_NTPase"/>
</dbReference>
<accession>A0A2P5CXN8</accession>
<dbReference type="GO" id="GO:0098542">
    <property type="term" value="P:defense response to other organism"/>
    <property type="evidence" value="ECO:0007669"/>
    <property type="project" value="TreeGrafter"/>
</dbReference>
<dbReference type="InterPro" id="IPR055414">
    <property type="entry name" value="LRR_R13L4/SHOC2-like"/>
</dbReference>
<evidence type="ECO:0000259" key="6">
    <source>
        <dbReference type="Pfam" id="PF18052"/>
    </source>
</evidence>
<dbReference type="GO" id="GO:0043531">
    <property type="term" value="F:ADP binding"/>
    <property type="evidence" value="ECO:0007669"/>
    <property type="project" value="InterPro"/>
</dbReference>
<dbReference type="SUPFAM" id="SSF52540">
    <property type="entry name" value="P-loop containing nucleoside triphosphate hydrolases"/>
    <property type="match status" value="1"/>
</dbReference>
<evidence type="ECO:0000256" key="1">
    <source>
        <dbReference type="ARBA" id="ARBA00022737"/>
    </source>
</evidence>
<dbReference type="PANTHER" id="PTHR23155:SF1052">
    <property type="entry name" value="DISEASE RESISTANCE PROTEIN RPM1"/>
    <property type="match status" value="1"/>
</dbReference>
<dbReference type="FunFam" id="3.40.50.300:FF:001091">
    <property type="entry name" value="Probable disease resistance protein At1g61300"/>
    <property type="match status" value="1"/>
</dbReference>
<proteinExistence type="predicted"/>
<evidence type="ECO:0000259" key="7">
    <source>
        <dbReference type="Pfam" id="PF23559"/>
    </source>
</evidence>
<sequence length="942" mass="108572">MAETFLGPVIEKLVELSYEEVKSLKGVHEGFESLRYKLEIIQWLLKDADARLDKGEDTSDTLKTWVKQVREEAYHIEDIIDECLCYVAGHRHQDQRKILRFFRRISFLIQSLKRRQDIVSELQNCNRSLSKIKGRAETFGLRPLLEQESSSRSPTNVEGHDPRLGSLSIEEDELVEIESLSKELTGKLVKGTSTRSVISLVGEGGIGKTTLAKRVYNDEVVKGNFDCHAWITVSQSYNPEKLLLAMKSQICPTVEYTLGEFNIEGLIIHLRQYLQTKRYIIVFDDVWKEDLWEIMKYALPSSNNNSRIIITTRNHTIANSCEEAPSDFILELKIWPPERAFELFCKKAFRHEPFRGRCPEELEQLSRDIVSKCHGLPLVIATIASLLSTKEKVELEWQKVLDNLNFRIYQNDRKLTRTSKILSLSYHDLPYHLKSCFLYFGVFPEDYCIIDSVLYQMWIAEGFVKAKEGKTLEQVAEECLNNLINRNLILFAKYGAEEARVCRVHDLMHEIILSKADEWDFCQIMDGEKSIKSTGRVRRLSIQGNVENVLETIEDSGLRSVFLFGFDTLTETFMANLFKKFKLLKVLHIESCSFPQDFNFPKEVGKLFHLKCLCWFDIPKVKAFPNSIGKLYNLRTLCLSRTDICELPVEINNIQNFRHLYLTYADSSFYQNPYKYTGLRIKEGIGKLENLQALELVHVQPGVVNELKCLVQLRTLRLAKLTKEMGRDVCASVEKMKCLETLTLISANADEVLDLEYISSPPPNLKFLCLFGRLPKFFDWIQESQNLQLLGLYDSRLIESPLSRLKDLPNLAKLILYNAYDGAELHFEEGSFRKLRHLALMCLKELKVMKTDVGALPLLERLYLWHNPLMDEVPSDLQSLGNLKSLDIVDISKELVMRIQPSDGPDNFKIKHVPLVYIGFSESNVMYKLGDPDLLEYLQAAS</sequence>
<dbReference type="Gene3D" id="3.40.50.300">
    <property type="entry name" value="P-loop containing nucleotide triphosphate hydrolases"/>
    <property type="match status" value="1"/>
</dbReference>
<reference evidence="10" key="1">
    <citation type="submission" date="2016-06" db="EMBL/GenBank/DDBJ databases">
        <title>Parallel loss of symbiosis genes in relatives of nitrogen-fixing non-legume Parasponia.</title>
        <authorList>
            <person name="Van Velzen R."/>
            <person name="Holmer R."/>
            <person name="Bu F."/>
            <person name="Rutten L."/>
            <person name="Van Zeijl A."/>
            <person name="Liu W."/>
            <person name="Santuari L."/>
            <person name="Cao Q."/>
            <person name="Sharma T."/>
            <person name="Shen D."/>
            <person name="Roswanjaya Y."/>
            <person name="Wardhani T."/>
            <person name="Kalhor M.S."/>
            <person name="Jansen J."/>
            <person name="Van den Hoogen J."/>
            <person name="Gungor B."/>
            <person name="Hartog M."/>
            <person name="Hontelez J."/>
            <person name="Verver J."/>
            <person name="Yang W.-C."/>
            <person name="Schijlen E."/>
            <person name="Repin R."/>
            <person name="Schilthuizen M."/>
            <person name="Schranz E."/>
            <person name="Heidstra R."/>
            <person name="Miyata K."/>
            <person name="Fedorova E."/>
            <person name="Kohlen W."/>
            <person name="Bisseling T."/>
            <person name="Smit S."/>
            <person name="Geurts R."/>
        </authorList>
    </citation>
    <scope>NUCLEOTIDE SEQUENCE [LARGE SCALE GENOMIC DNA]</scope>
    <source>
        <strain evidence="10">cv. RG33-2</strain>
    </source>
</reference>